<evidence type="ECO:0000256" key="3">
    <source>
        <dbReference type="ARBA" id="ARBA00022840"/>
    </source>
</evidence>
<sequence length="232" mass="25894">MIQAHNLKKAYSGVTVLNIGNLEIPKGESFGLVGNNGAGKTTFFSLLLDLIQPSSGYITSNTIKVSESEAWKPFTSAFIDETFLIGYLTAEEYFYFIGELRGLNKADVDALLLKHEDFFNDEILRKKKYLRDLSKGNQKKVGIIAALIGKPEVIILDEPFANLDPTTQFRLKKIIKNLAEDPEVTILVSSHDLAHTIEVSNRIVVLQKGEVVKDIKTSEETLKELEAFFAVQ</sequence>
<proteinExistence type="predicted"/>
<dbReference type="EMBL" id="CP080429">
    <property type="protein sequence ID" value="QYJ69081.1"/>
    <property type="molecule type" value="Genomic_DNA"/>
</dbReference>
<accession>A0ABX8VDF8</accession>
<dbReference type="InterPro" id="IPR017871">
    <property type="entry name" value="ABC_transporter-like_CS"/>
</dbReference>
<keyword evidence="3 5" id="KW-0067">ATP-binding</keyword>
<dbReference type="PANTHER" id="PTHR42939:SF1">
    <property type="entry name" value="ABC TRANSPORTER ATP-BINDING PROTEIN ALBC-RELATED"/>
    <property type="match status" value="1"/>
</dbReference>
<dbReference type="SMART" id="SM00382">
    <property type="entry name" value="AAA"/>
    <property type="match status" value="1"/>
</dbReference>
<dbReference type="GO" id="GO:0005524">
    <property type="term" value="F:ATP binding"/>
    <property type="evidence" value="ECO:0007669"/>
    <property type="project" value="UniProtKB-KW"/>
</dbReference>
<name>A0ABX8VDF8_9FLAO</name>
<keyword evidence="6" id="KW-1185">Reference proteome</keyword>
<protein>
    <submittedName>
        <fullName evidence="5">ABC transporter ATP-binding protein</fullName>
    </submittedName>
</protein>
<feature type="domain" description="ABC transporter" evidence="4">
    <location>
        <begin position="2"/>
        <end position="232"/>
    </location>
</feature>
<dbReference type="CDD" id="cd03230">
    <property type="entry name" value="ABC_DR_subfamily_A"/>
    <property type="match status" value="1"/>
</dbReference>
<evidence type="ECO:0000313" key="5">
    <source>
        <dbReference type="EMBL" id="QYJ69081.1"/>
    </source>
</evidence>
<dbReference type="SUPFAM" id="SSF52540">
    <property type="entry name" value="P-loop containing nucleoside triphosphate hydrolases"/>
    <property type="match status" value="1"/>
</dbReference>
<dbReference type="Proteomes" id="UP000825381">
    <property type="component" value="Chromosome"/>
</dbReference>
<dbReference type="PROSITE" id="PS50893">
    <property type="entry name" value="ABC_TRANSPORTER_2"/>
    <property type="match status" value="1"/>
</dbReference>
<organism evidence="5 6">
    <name type="scientific">Flavobacterium litorale</name>
    <dbReference type="NCBI Taxonomy" id="2856519"/>
    <lineage>
        <taxon>Bacteria</taxon>
        <taxon>Pseudomonadati</taxon>
        <taxon>Bacteroidota</taxon>
        <taxon>Flavobacteriia</taxon>
        <taxon>Flavobacteriales</taxon>
        <taxon>Flavobacteriaceae</taxon>
        <taxon>Flavobacterium</taxon>
    </lineage>
</organism>
<dbReference type="InterPro" id="IPR027417">
    <property type="entry name" value="P-loop_NTPase"/>
</dbReference>
<dbReference type="PROSITE" id="PS00211">
    <property type="entry name" value="ABC_TRANSPORTER_1"/>
    <property type="match status" value="1"/>
</dbReference>
<gene>
    <name evidence="5" type="ORF">K1I41_04115</name>
</gene>
<keyword evidence="2" id="KW-0547">Nucleotide-binding</keyword>
<dbReference type="Gene3D" id="3.40.50.300">
    <property type="entry name" value="P-loop containing nucleotide triphosphate hydrolases"/>
    <property type="match status" value="1"/>
</dbReference>
<evidence type="ECO:0000313" key="6">
    <source>
        <dbReference type="Proteomes" id="UP000825381"/>
    </source>
</evidence>
<dbReference type="InterPro" id="IPR051782">
    <property type="entry name" value="ABC_Transporter_VariousFunc"/>
</dbReference>
<dbReference type="RefSeq" id="WP_220641417.1">
    <property type="nucleotide sequence ID" value="NZ_CP080429.1"/>
</dbReference>
<evidence type="ECO:0000256" key="2">
    <source>
        <dbReference type="ARBA" id="ARBA00022741"/>
    </source>
</evidence>
<dbReference type="InterPro" id="IPR003439">
    <property type="entry name" value="ABC_transporter-like_ATP-bd"/>
</dbReference>
<evidence type="ECO:0000256" key="1">
    <source>
        <dbReference type="ARBA" id="ARBA00022448"/>
    </source>
</evidence>
<dbReference type="InterPro" id="IPR003593">
    <property type="entry name" value="AAA+_ATPase"/>
</dbReference>
<keyword evidence="1" id="KW-0813">Transport</keyword>
<evidence type="ECO:0000259" key="4">
    <source>
        <dbReference type="PROSITE" id="PS50893"/>
    </source>
</evidence>
<dbReference type="Pfam" id="PF00005">
    <property type="entry name" value="ABC_tran"/>
    <property type="match status" value="1"/>
</dbReference>
<reference evidence="5 6" key="1">
    <citation type="submission" date="2021-07" db="EMBL/GenBank/DDBJ databases">
        <title>Flavobacterium WSW3-B6 sp.nov, isolated from seaweed.</title>
        <authorList>
            <person name="Muhammad N."/>
            <person name="Ho H."/>
            <person name="Lee Y.-J."/>
            <person name="Nguyen T."/>
            <person name="Ho J."/>
            <person name="Kim S.-G."/>
        </authorList>
    </citation>
    <scope>NUCLEOTIDE SEQUENCE [LARGE SCALE GENOMIC DNA]</scope>
    <source>
        <strain evidence="5 6">WSW3-B6</strain>
    </source>
</reference>
<dbReference type="PANTHER" id="PTHR42939">
    <property type="entry name" value="ABC TRANSPORTER ATP-BINDING PROTEIN ALBC-RELATED"/>
    <property type="match status" value="1"/>
</dbReference>